<gene>
    <name evidence="8" type="ORF">B0I36DRAFT_354277</name>
</gene>
<sequence length="450" mass="47297">MRHSLLYLAAAALPVSQAGLVASRQAYEVDPNTSKYCSWYHDMSTGETCDFILTSFAISLEAFLRWNPSVNAGCTNLLQQHSYCVEAADEPAPPTPSKPPGATVTTPPSTTTQPPAPTTTGNGVATPLPTMPGMTNNCRRFYLTQKGDTCAAIVAAAGINGPIFYAWNPAVNSDCTGLWSDTWVCIGDTVGPSITLQPPASTTTTSAGNGVVTPQPVQSGITSNCRRFYFVQSGDTCDAIIKAAGIYGPKFHIWNPAVQENCSGLWSKYYVCIGNTIGPSITINPPAATTTTSAGNGVATPQPVQSGMTTNCRRFYLVRNGDTCNAIIAAAGIYGPNFYIWNPAIGSACTNLWSSYYVCIGNTVGPSITINPPQPTTTRPAGNGVATPTPIQTGMVTNCKLFYQVRSGDTCATIAASKGITVANFVKWNPAVGSGCTGMWANTWACVGLI</sequence>
<reference evidence="8" key="1">
    <citation type="journal article" date="2021" name="Nat. Commun.">
        <title>Genetic determinants of endophytism in the Arabidopsis root mycobiome.</title>
        <authorList>
            <person name="Mesny F."/>
            <person name="Miyauchi S."/>
            <person name="Thiergart T."/>
            <person name="Pickel B."/>
            <person name="Atanasova L."/>
            <person name="Karlsson M."/>
            <person name="Huettel B."/>
            <person name="Barry K.W."/>
            <person name="Haridas S."/>
            <person name="Chen C."/>
            <person name="Bauer D."/>
            <person name="Andreopoulos W."/>
            <person name="Pangilinan J."/>
            <person name="LaButti K."/>
            <person name="Riley R."/>
            <person name="Lipzen A."/>
            <person name="Clum A."/>
            <person name="Drula E."/>
            <person name="Henrissat B."/>
            <person name="Kohler A."/>
            <person name="Grigoriev I.V."/>
            <person name="Martin F.M."/>
            <person name="Hacquard S."/>
        </authorList>
    </citation>
    <scope>NUCLEOTIDE SEQUENCE</scope>
    <source>
        <strain evidence="8">MPI-CAGE-CH-0230</strain>
    </source>
</reference>
<dbReference type="InterPro" id="IPR018392">
    <property type="entry name" value="LysM"/>
</dbReference>
<dbReference type="Pfam" id="PF01476">
    <property type="entry name" value="LysM"/>
    <property type="match status" value="1"/>
</dbReference>
<evidence type="ECO:0000256" key="6">
    <source>
        <dbReference type="SAM" id="SignalP"/>
    </source>
</evidence>
<dbReference type="Proteomes" id="UP000756346">
    <property type="component" value="Unassembled WGS sequence"/>
</dbReference>
<evidence type="ECO:0000256" key="4">
    <source>
        <dbReference type="ARBA" id="ARBA00044955"/>
    </source>
</evidence>
<feature type="domain" description="LysM" evidence="7">
    <location>
        <begin position="39"/>
        <end position="85"/>
    </location>
</feature>
<dbReference type="GO" id="GO:0008061">
    <property type="term" value="F:chitin binding"/>
    <property type="evidence" value="ECO:0007669"/>
    <property type="project" value="UniProtKB-KW"/>
</dbReference>
<dbReference type="InterPro" id="IPR052210">
    <property type="entry name" value="LysM1-like"/>
</dbReference>
<feature type="region of interest" description="Disordered" evidence="5">
    <location>
        <begin position="88"/>
        <end position="129"/>
    </location>
</feature>
<dbReference type="SUPFAM" id="SSF54106">
    <property type="entry name" value="LysM domain"/>
    <property type="match status" value="4"/>
</dbReference>
<keyword evidence="9" id="KW-1185">Reference proteome</keyword>
<name>A0A9P8XTR1_9PEZI</name>
<organism evidence="8 9">
    <name type="scientific">Microdochium trichocladiopsis</name>
    <dbReference type="NCBI Taxonomy" id="1682393"/>
    <lineage>
        <taxon>Eukaryota</taxon>
        <taxon>Fungi</taxon>
        <taxon>Dikarya</taxon>
        <taxon>Ascomycota</taxon>
        <taxon>Pezizomycotina</taxon>
        <taxon>Sordariomycetes</taxon>
        <taxon>Xylariomycetidae</taxon>
        <taxon>Xylariales</taxon>
        <taxon>Microdochiaceae</taxon>
        <taxon>Microdochium</taxon>
    </lineage>
</organism>
<evidence type="ECO:0000256" key="3">
    <source>
        <dbReference type="ARBA" id="ARBA00023026"/>
    </source>
</evidence>
<feature type="domain" description="LysM" evidence="7">
    <location>
        <begin position="227"/>
        <end position="273"/>
    </location>
</feature>
<dbReference type="EMBL" id="JAGTJQ010000011">
    <property type="protein sequence ID" value="KAH7017948.1"/>
    <property type="molecule type" value="Genomic_DNA"/>
</dbReference>
<feature type="domain" description="LysM" evidence="7">
    <location>
        <begin position="314"/>
        <end position="360"/>
    </location>
</feature>
<dbReference type="Gene3D" id="3.10.350.10">
    <property type="entry name" value="LysM domain"/>
    <property type="match status" value="5"/>
</dbReference>
<dbReference type="PANTHER" id="PTHR34997:SF2">
    <property type="entry name" value="LYSM DOMAIN-CONTAINING PROTEIN-RELATED"/>
    <property type="match status" value="1"/>
</dbReference>
<feature type="domain" description="LysM" evidence="7">
    <location>
        <begin position="140"/>
        <end position="186"/>
    </location>
</feature>
<dbReference type="PANTHER" id="PTHR34997">
    <property type="entry name" value="AM15"/>
    <property type="match status" value="1"/>
</dbReference>
<feature type="chain" id="PRO_5040217290" evidence="6">
    <location>
        <begin position="19"/>
        <end position="450"/>
    </location>
</feature>
<dbReference type="GeneID" id="70186840"/>
<comment type="caution">
    <text evidence="8">The sequence shown here is derived from an EMBL/GenBank/DDBJ whole genome shotgun (WGS) entry which is preliminary data.</text>
</comment>
<keyword evidence="2 6" id="KW-0732">Signal</keyword>
<dbReference type="CDD" id="cd00118">
    <property type="entry name" value="LysM"/>
    <property type="match status" value="5"/>
</dbReference>
<evidence type="ECO:0000256" key="2">
    <source>
        <dbReference type="ARBA" id="ARBA00022729"/>
    </source>
</evidence>
<feature type="compositionally biased region" description="Low complexity" evidence="5">
    <location>
        <begin position="100"/>
        <end position="113"/>
    </location>
</feature>
<accession>A0A9P8XTR1</accession>
<evidence type="ECO:0000256" key="5">
    <source>
        <dbReference type="SAM" id="MobiDB-lite"/>
    </source>
</evidence>
<keyword evidence="1" id="KW-0147">Chitin-binding</keyword>
<protein>
    <submittedName>
        <fullName evidence="8">LysM domain protein</fullName>
    </submittedName>
</protein>
<proteinExistence type="inferred from homology"/>
<evidence type="ECO:0000313" key="9">
    <source>
        <dbReference type="Proteomes" id="UP000756346"/>
    </source>
</evidence>
<keyword evidence="3" id="KW-0843">Virulence</keyword>
<dbReference type="InterPro" id="IPR036779">
    <property type="entry name" value="LysM_dom_sf"/>
</dbReference>
<feature type="signal peptide" evidence="6">
    <location>
        <begin position="1"/>
        <end position="18"/>
    </location>
</feature>
<dbReference type="PROSITE" id="PS51782">
    <property type="entry name" value="LYSM"/>
    <property type="match status" value="5"/>
</dbReference>
<evidence type="ECO:0000313" key="8">
    <source>
        <dbReference type="EMBL" id="KAH7017948.1"/>
    </source>
</evidence>
<dbReference type="SMART" id="SM00257">
    <property type="entry name" value="LysM"/>
    <property type="match status" value="5"/>
</dbReference>
<feature type="domain" description="LysM" evidence="7">
    <location>
        <begin position="401"/>
        <end position="447"/>
    </location>
</feature>
<evidence type="ECO:0000256" key="1">
    <source>
        <dbReference type="ARBA" id="ARBA00022669"/>
    </source>
</evidence>
<evidence type="ECO:0000259" key="7">
    <source>
        <dbReference type="PROSITE" id="PS51782"/>
    </source>
</evidence>
<dbReference type="RefSeq" id="XP_046006215.1">
    <property type="nucleotide sequence ID" value="XM_046157294.1"/>
</dbReference>
<dbReference type="OrthoDB" id="2281372at2759"/>
<dbReference type="AlphaFoldDB" id="A0A9P8XTR1"/>
<comment type="similarity">
    <text evidence="4">Belongs to the secreted LysM effector family.</text>
</comment>